<dbReference type="EMBL" id="JAPDGR010000098">
    <property type="protein sequence ID" value="KAJ2996360.1"/>
    <property type="molecule type" value="Genomic_DNA"/>
</dbReference>
<sequence length="516" mass="56844">MPSNRLAAGAVGVLLIAFFLSWQSMLSPATPRIPPAVGTNNTALFLVTSDHGLSNVHVATAHALLERHPHVQLHFGSFAPMASKLKRISSYVQHPDAKEIVFHQIEGLSVMGTCSAFGKNTSNSVHPPGWAGIGQLCKDMQLYVSPWTGEDHLRIYERIKHIIDAVDPAVIVLDTLFRPAIDATRDLNRLHAIISPNTLIETFPADQPWGKMFWKYPAMGSGFPYPVPWSKIPENILLNLRFISTMMRMPEIKEKQAFLKSNGLKDPINFLQLHRPDVPWLSQTMPGASIPFDLVPQNVTCTGPMTLSLSTVADQDAELAGWLEGAPTVLVNLGSGFGYSETQAVAMAQALAKVLEDTIFQVLWKFQTEDDYDDKYMEPLAPFVNDGRVRVERWLAADPPALLESGHIITSVHHGGSGCYHEALSAGIPQVILPQWLDLYGFARLSEYIGVGVWGCPETSPTWTSQCLYEAILRVARSNESQGFQDKAKEFGRLAQADPGRYIAAREIARLAESGA</sequence>
<proteinExistence type="predicted"/>
<accession>A0ACC1PQH5</accession>
<gene>
    <name evidence="1" type="ORF">NUW58_g990</name>
</gene>
<name>A0ACC1PQH5_9PEZI</name>
<evidence type="ECO:0000313" key="2">
    <source>
        <dbReference type="Proteomes" id="UP001143856"/>
    </source>
</evidence>
<organism evidence="1 2">
    <name type="scientific">Xylaria curta</name>
    <dbReference type="NCBI Taxonomy" id="42375"/>
    <lineage>
        <taxon>Eukaryota</taxon>
        <taxon>Fungi</taxon>
        <taxon>Dikarya</taxon>
        <taxon>Ascomycota</taxon>
        <taxon>Pezizomycotina</taxon>
        <taxon>Sordariomycetes</taxon>
        <taxon>Xylariomycetidae</taxon>
        <taxon>Xylariales</taxon>
        <taxon>Xylariaceae</taxon>
        <taxon>Xylaria</taxon>
    </lineage>
</organism>
<reference evidence="1" key="1">
    <citation type="submission" date="2022-10" db="EMBL/GenBank/DDBJ databases">
        <title>Genome Sequence of Xylaria curta.</title>
        <authorList>
            <person name="Buettner E."/>
        </authorList>
    </citation>
    <scope>NUCLEOTIDE SEQUENCE</scope>
    <source>
        <strain evidence="1">Babe10</strain>
    </source>
</reference>
<protein>
    <submittedName>
        <fullName evidence="1">Uncharacterized protein</fullName>
    </submittedName>
</protein>
<dbReference type="Proteomes" id="UP001143856">
    <property type="component" value="Unassembled WGS sequence"/>
</dbReference>
<evidence type="ECO:0000313" key="1">
    <source>
        <dbReference type="EMBL" id="KAJ2996360.1"/>
    </source>
</evidence>
<keyword evidence="2" id="KW-1185">Reference proteome</keyword>
<comment type="caution">
    <text evidence="1">The sequence shown here is derived from an EMBL/GenBank/DDBJ whole genome shotgun (WGS) entry which is preliminary data.</text>
</comment>